<proteinExistence type="predicted"/>
<keyword evidence="1" id="KW-1133">Transmembrane helix</keyword>
<evidence type="ECO:0000313" key="3">
    <source>
        <dbReference type="Proteomes" id="UP000199011"/>
    </source>
</evidence>
<keyword evidence="1" id="KW-0472">Membrane</keyword>
<feature type="transmembrane region" description="Helical" evidence="1">
    <location>
        <begin position="12"/>
        <end position="33"/>
    </location>
</feature>
<evidence type="ECO:0000313" key="2">
    <source>
        <dbReference type="EMBL" id="SFN49036.1"/>
    </source>
</evidence>
<dbReference type="EMBL" id="FOVO01000006">
    <property type="protein sequence ID" value="SFN49036.1"/>
    <property type="molecule type" value="Genomic_DNA"/>
</dbReference>
<dbReference type="Proteomes" id="UP000199011">
    <property type="component" value="Unassembled WGS sequence"/>
</dbReference>
<dbReference type="STRING" id="53341.SAMN05421579_10611"/>
<name>A0A1I4ZFJ0_9GAMM</name>
<dbReference type="AlphaFoldDB" id="A0A1I4ZFJ0"/>
<keyword evidence="3" id="KW-1185">Reference proteome</keyword>
<keyword evidence="1" id="KW-0812">Transmembrane</keyword>
<reference evidence="3" key="1">
    <citation type="submission" date="2016-10" db="EMBL/GenBank/DDBJ databases">
        <authorList>
            <person name="Varghese N."/>
            <person name="Submissions S."/>
        </authorList>
    </citation>
    <scope>NUCLEOTIDE SEQUENCE [LARGE SCALE GENOMIC DNA]</scope>
    <source>
        <strain evidence="3">DSM 16522</strain>
    </source>
</reference>
<gene>
    <name evidence="2" type="ORF">SAMN05421579_10611</name>
</gene>
<organism evidence="2 3">
    <name type="scientific">Xenorhabdus japonica</name>
    <dbReference type="NCBI Taxonomy" id="53341"/>
    <lineage>
        <taxon>Bacteria</taxon>
        <taxon>Pseudomonadati</taxon>
        <taxon>Pseudomonadota</taxon>
        <taxon>Gammaproteobacteria</taxon>
        <taxon>Enterobacterales</taxon>
        <taxon>Morganellaceae</taxon>
        <taxon>Xenorhabdus</taxon>
    </lineage>
</organism>
<accession>A0A1I4ZFJ0</accession>
<evidence type="ECO:0000256" key="1">
    <source>
        <dbReference type="SAM" id="Phobius"/>
    </source>
</evidence>
<sequence length="61" mass="7425">MACYLASLLQSIFFLSVYLFELTSFLRSMIFYIKKVPYFYSQRLFTAQRLTVRLKSQNYFK</sequence>
<protein>
    <submittedName>
        <fullName evidence="2">Uncharacterized protein</fullName>
    </submittedName>
</protein>